<protein>
    <submittedName>
        <fullName evidence="2">Uncharacterized protein</fullName>
    </submittedName>
</protein>
<accession>A0A0V0RKL1</accession>
<evidence type="ECO:0000256" key="1">
    <source>
        <dbReference type="SAM" id="MobiDB-lite"/>
    </source>
</evidence>
<name>A0A0V0RKL1_9BILA</name>
<keyword evidence="3" id="KW-1185">Reference proteome</keyword>
<reference evidence="2 3" key="1">
    <citation type="submission" date="2015-01" db="EMBL/GenBank/DDBJ databases">
        <title>Evolution of Trichinella species and genotypes.</title>
        <authorList>
            <person name="Korhonen P.K."/>
            <person name="Edoardo P."/>
            <person name="Giuseppe L.R."/>
            <person name="Gasser R.B."/>
        </authorList>
    </citation>
    <scope>NUCLEOTIDE SEQUENCE [LARGE SCALE GENOMIC DNA]</scope>
    <source>
        <strain evidence="2">ISS37</strain>
    </source>
</reference>
<evidence type="ECO:0000313" key="3">
    <source>
        <dbReference type="Proteomes" id="UP000054630"/>
    </source>
</evidence>
<proteinExistence type="predicted"/>
<sequence>MEQGNGQKDDCLKKRGRLRVTLGLKMRTQAQMLGACSEQQYYGRTVGLVDDWTVQLTDQVSRRPGPLSNRQVNFLPSLLFDHGRLHNRGHRRPGSTGPSVIVLTTRPVPSGRERERQKRQQHPPLAPVQSALISRQK</sequence>
<dbReference type="AlphaFoldDB" id="A0A0V0RKL1"/>
<evidence type="ECO:0000313" key="2">
    <source>
        <dbReference type="EMBL" id="KRX15041.1"/>
    </source>
</evidence>
<dbReference type="EMBL" id="JYDL01000142">
    <property type="protein sequence ID" value="KRX15041.1"/>
    <property type="molecule type" value="Genomic_DNA"/>
</dbReference>
<dbReference type="Proteomes" id="UP000054630">
    <property type="component" value="Unassembled WGS sequence"/>
</dbReference>
<organism evidence="2 3">
    <name type="scientific">Trichinella nelsoni</name>
    <dbReference type="NCBI Taxonomy" id="6336"/>
    <lineage>
        <taxon>Eukaryota</taxon>
        <taxon>Metazoa</taxon>
        <taxon>Ecdysozoa</taxon>
        <taxon>Nematoda</taxon>
        <taxon>Enoplea</taxon>
        <taxon>Dorylaimia</taxon>
        <taxon>Trichinellida</taxon>
        <taxon>Trichinellidae</taxon>
        <taxon>Trichinella</taxon>
    </lineage>
</organism>
<gene>
    <name evidence="2" type="ORF">T07_3988</name>
</gene>
<feature type="region of interest" description="Disordered" evidence="1">
    <location>
        <begin position="85"/>
        <end position="137"/>
    </location>
</feature>
<dbReference type="OrthoDB" id="5912233at2759"/>
<comment type="caution">
    <text evidence="2">The sequence shown here is derived from an EMBL/GenBank/DDBJ whole genome shotgun (WGS) entry which is preliminary data.</text>
</comment>